<name>A0ABY1RYE1_9GAMM</name>
<protein>
    <recommendedName>
        <fullName evidence="3">Secreted protein</fullName>
    </recommendedName>
</protein>
<organism evidence="1 2">
    <name type="scientific">Marinobacterium sediminicola</name>
    <dbReference type="NCBI Taxonomy" id="518898"/>
    <lineage>
        <taxon>Bacteria</taxon>
        <taxon>Pseudomonadati</taxon>
        <taxon>Pseudomonadota</taxon>
        <taxon>Gammaproteobacteria</taxon>
        <taxon>Oceanospirillales</taxon>
        <taxon>Oceanospirillaceae</taxon>
        <taxon>Marinobacterium</taxon>
    </lineage>
</organism>
<accession>A0ABY1RYE1</accession>
<dbReference type="Proteomes" id="UP001159257">
    <property type="component" value="Unassembled WGS sequence"/>
</dbReference>
<dbReference type="EMBL" id="FXWV01000003">
    <property type="protein sequence ID" value="SMR73273.1"/>
    <property type="molecule type" value="Genomic_DNA"/>
</dbReference>
<sequence length="95" mass="9516">MLETVEVTVVPLLLAPAASASPSWLTCCNCALKTLAGVVDVAAPLDGLAFGLPPAAGTFPAAEPVAEAERLAEDGGGTGDVCPAWLLWTEGIAEP</sequence>
<evidence type="ECO:0008006" key="3">
    <source>
        <dbReference type="Google" id="ProtNLM"/>
    </source>
</evidence>
<comment type="caution">
    <text evidence="1">The sequence shown here is derived from an EMBL/GenBank/DDBJ whole genome shotgun (WGS) entry which is preliminary data.</text>
</comment>
<reference evidence="1 2" key="1">
    <citation type="submission" date="2017-05" db="EMBL/GenBank/DDBJ databases">
        <authorList>
            <person name="Varghese N."/>
            <person name="Submissions S."/>
        </authorList>
    </citation>
    <scope>NUCLEOTIDE SEQUENCE [LARGE SCALE GENOMIC DNA]</scope>
    <source>
        <strain evidence="1 2">CGMCC 1.7287</strain>
    </source>
</reference>
<evidence type="ECO:0000313" key="1">
    <source>
        <dbReference type="EMBL" id="SMR73273.1"/>
    </source>
</evidence>
<gene>
    <name evidence="1" type="ORF">SAMN04487964_103216</name>
</gene>
<dbReference type="RefSeq" id="WP_239040346.1">
    <property type="nucleotide sequence ID" value="NZ_BAAAEY010000003.1"/>
</dbReference>
<keyword evidence="2" id="KW-1185">Reference proteome</keyword>
<evidence type="ECO:0000313" key="2">
    <source>
        <dbReference type="Proteomes" id="UP001159257"/>
    </source>
</evidence>
<proteinExistence type="predicted"/>